<evidence type="ECO:0000256" key="5">
    <source>
        <dbReference type="SAM" id="MobiDB-lite"/>
    </source>
</evidence>
<keyword evidence="8" id="KW-1185">Reference proteome</keyword>
<sequence>MDRDDHPANVAPTFIETLDLGSSHSQHVHRSPSLKRRKSASSHRHSRTPVGTKTFILDTNVLLHDPASIHKFAEHSVCIPVDVLSELDRFKNEMTERGANAREVHRALMKTFAAPDASVTDGVKTPGGGNLRVVIYDPETAKQIASVKEFERIFPNIDKVDHRILACALWLREQISPPVILVSKDLNMQLKARAVGIECEDYLHDKVEPREVSNFEITRVDVSSHELQRFASSGKLTLSAARIGDLVVNDYVLLTAGEKSSMPARMNAQGELVRLLHTPESIKVGQGRSVKPMNLGQACLLDALLDPEISLVTCYGQAGTGKTLLAVAAGLSQVFGRTYNGLTVSRPIVAMGQTVGFLPGSLQEKMRPWLQPVYDALDLLMRPVDNQQGPQRKKNRFLPEKPPAQTEATAPYDPLIQQGVIEIEALCYIRGRSIPDRFFILDEAQQLTPLEAKTVVTRMSRGSKLVLVGDPAQIDNPYVDSRSNGLVYTRQRMRGQPFAAHVPLAKGERSPLAEAGARLL</sequence>
<dbReference type="GO" id="GO:0005524">
    <property type="term" value="F:ATP binding"/>
    <property type="evidence" value="ECO:0007669"/>
    <property type="project" value="UniProtKB-KW"/>
</dbReference>
<reference evidence="8" key="1">
    <citation type="submission" date="2017-02" db="EMBL/GenBank/DDBJ databases">
        <authorList>
            <person name="Varghese N."/>
            <person name="Submissions S."/>
        </authorList>
    </citation>
    <scope>NUCLEOTIDE SEQUENCE [LARGE SCALE GENOMIC DNA]</scope>
    <source>
        <strain evidence="8">ATCC 700200</strain>
    </source>
</reference>
<feature type="region of interest" description="Disordered" evidence="5">
    <location>
        <begin position="386"/>
        <end position="409"/>
    </location>
</feature>
<dbReference type="Gene3D" id="3.40.50.300">
    <property type="entry name" value="P-loop containing nucleotide triphosphate hydrolases"/>
    <property type="match status" value="1"/>
</dbReference>
<evidence type="ECO:0000256" key="1">
    <source>
        <dbReference type="ARBA" id="ARBA00010393"/>
    </source>
</evidence>
<dbReference type="SUPFAM" id="SSF88723">
    <property type="entry name" value="PIN domain-like"/>
    <property type="match status" value="1"/>
</dbReference>
<feature type="region of interest" description="Disordered" evidence="5">
    <location>
        <begin position="19"/>
        <end position="51"/>
    </location>
</feature>
<evidence type="ECO:0000259" key="6">
    <source>
        <dbReference type="SMART" id="SM00670"/>
    </source>
</evidence>
<dbReference type="EMBL" id="FUYE01000009">
    <property type="protein sequence ID" value="SKA99522.1"/>
    <property type="molecule type" value="Genomic_DNA"/>
</dbReference>
<feature type="compositionally biased region" description="Basic residues" evidence="5">
    <location>
        <begin position="26"/>
        <end position="47"/>
    </location>
</feature>
<dbReference type="InterPro" id="IPR002716">
    <property type="entry name" value="PIN_dom"/>
</dbReference>
<keyword evidence="3" id="KW-0067">ATP-binding</keyword>
<evidence type="ECO:0000256" key="4">
    <source>
        <dbReference type="ARBA" id="ARBA00046345"/>
    </source>
</evidence>
<dbReference type="Proteomes" id="UP000190774">
    <property type="component" value="Unassembled WGS sequence"/>
</dbReference>
<dbReference type="GO" id="GO:0005829">
    <property type="term" value="C:cytosol"/>
    <property type="evidence" value="ECO:0007669"/>
    <property type="project" value="TreeGrafter"/>
</dbReference>
<accession>A0A1T4YCG3</accession>
<dbReference type="SUPFAM" id="SSF52540">
    <property type="entry name" value="P-loop containing nucleoside triphosphate hydrolases"/>
    <property type="match status" value="1"/>
</dbReference>
<evidence type="ECO:0000256" key="2">
    <source>
        <dbReference type="ARBA" id="ARBA00022741"/>
    </source>
</evidence>
<feature type="domain" description="PIN" evidence="6">
    <location>
        <begin position="53"/>
        <end position="190"/>
    </location>
</feature>
<dbReference type="PANTHER" id="PTHR30473:SF2">
    <property type="entry name" value="PIN DOMAIN-CONTAINING PROTEIN"/>
    <property type="match status" value="1"/>
</dbReference>
<dbReference type="SMART" id="SM00670">
    <property type="entry name" value="PINc"/>
    <property type="match status" value="1"/>
</dbReference>
<keyword evidence="2" id="KW-0547">Nucleotide-binding</keyword>
<comment type="similarity">
    <text evidence="4">In the N-terminal section; belongs to the PINc/VapC protein family.</text>
</comment>
<dbReference type="CDD" id="cd09883">
    <property type="entry name" value="PIN_VapC_PhoHL-ATPase"/>
    <property type="match status" value="1"/>
</dbReference>
<dbReference type="STRING" id="48467.SAMN02745166_02962"/>
<name>A0A1T4YCG3_9BACT</name>
<dbReference type="InterPro" id="IPR029060">
    <property type="entry name" value="PIN-like_dom_sf"/>
</dbReference>
<gene>
    <name evidence="7" type="ORF">SAMN02745166_02962</name>
</gene>
<dbReference type="RefSeq" id="WP_078814137.1">
    <property type="nucleotide sequence ID" value="NZ_FUYE01000009.1"/>
</dbReference>
<dbReference type="Gene3D" id="3.40.50.1010">
    <property type="entry name" value="5'-nuclease"/>
    <property type="match status" value="1"/>
</dbReference>
<protein>
    <submittedName>
        <fullName evidence="7">PhoH-like ATPase</fullName>
    </submittedName>
</protein>
<comment type="similarity">
    <text evidence="1">Belongs to the PhoH family.</text>
</comment>
<evidence type="ECO:0000313" key="8">
    <source>
        <dbReference type="Proteomes" id="UP000190774"/>
    </source>
</evidence>
<dbReference type="InterPro" id="IPR003714">
    <property type="entry name" value="PhoH"/>
</dbReference>
<dbReference type="Pfam" id="PF02562">
    <property type="entry name" value="PhoH"/>
    <property type="match status" value="1"/>
</dbReference>
<dbReference type="InterPro" id="IPR027417">
    <property type="entry name" value="P-loop_NTPase"/>
</dbReference>
<evidence type="ECO:0000313" key="7">
    <source>
        <dbReference type="EMBL" id="SKA99522.1"/>
    </source>
</evidence>
<organism evidence="7 8">
    <name type="scientific">Prosthecobacter debontii</name>
    <dbReference type="NCBI Taxonomy" id="48467"/>
    <lineage>
        <taxon>Bacteria</taxon>
        <taxon>Pseudomonadati</taxon>
        <taxon>Verrucomicrobiota</taxon>
        <taxon>Verrucomicrobiia</taxon>
        <taxon>Verrucomicrobiales</taxon>
        <taxon>Verrucomicrobiaceae</taxon>
        <taxon>Prosthecobacter</taxon>
    </lineage>
</organism>
<dbReference type="PANTHER" id="PTHR30473">
    <property type="entry name" value="PROTEIN PHOH"/>
    <property type="match status" value="1"/>
</dbReference>
<dbReference type="InterPro" id="IPR051451">
    <property type="entry name" value="PhoH2-like"/>
</dbReference>
<proteinExistence type="inferred from homology"/>
<dbReference type="Pfam" id="PF13638">
    <property type="entry name" value="PIN_4"/>
    <property type="match status" value="1"/>
</dbReference>
<evidence type="ECO:0000256" key="3">
    <source>
        <dbReference type="ARBA" id="ARBA00022840"/>
    </source>
</evidence>
<dbReference type="AlphaFoldDB" id="A0A1T4YCG3"/>
<dbReference type="OrthoDB" id="9773137at2"/>